<dbReference type="PRINTS" id="PR00139">
    <property type="entry name" value="ASNGLNASE"/>
</dbReference>
<dbReference type="eggNOG" id="COG0252">
    <property type="taxonomic scope" value="Bacteria"/>
</dbReference>
<dbReference type="InterPro" id="IPR037152">
    <property type="entry name" value="L-asparaginase_N_sf"/>
</dbReference>
<dbReference type="GO" id="GO:0004067">
    <property type="term" value="F:asparaginase activity"/>
    <property type="evidence" value="ECO:0007669"/>
    <property type="project" value="UniProtKB-UniRule"/>
</dbReference>
<dbReference type="InterPro" id="IPR036152">
    <property type="entry name" value="Asp/glu_Ase-like_sf"/>
</dbReference>
<dbReference type="InterPro" id="IPR027473">
    <property type="entry name" value="L-asparaginase_C"/>
</dbReference>
<evidence type="ECO:0000313" key="4">
    <source>
        <dbReference type="EMBL" id="KCZ91642.1"/>
    </source>
</evidence>
<organism evidence="4 5">
    <name type="scientific">Hyphomonas johnsonii MHS-2</name>
    <dbReference type="NCBI Taxonomy" id="1280950"/>
    <lineage>
        <taxon>Bacteria</taxon>
        <taxon>Pseudomonadati</taxon>
        <taxon>Pseudomonadota</taxon>
        <taxon>Alphaproteobacteria</taxon>
        <taxon>Hyphomonadales</taxon>
        <taxon>Hyphomonadaceae</taxon>
        <taxon>Hyphomonas</taxon>
    </lineage>
</organism>
<dbReference type="PIRSF" id="PIRSF500176">
    <property type="entry name" value="L_ASNase"/>
    <property type="match status" value="1"/>
</dbReference>
<dbReference type="PANTHER" id="PTHR11707:SF28">
    <property type="entry name" value="60 KDA LYSOPHOSPHOLIPASE"/>
    <property type="match status" value="1"/>
</dbReference>
<dbReference type="Pfam" id="PF00710">
    <property type="entry name" value="Asparaginase"/>
    <property type="match status" value="1"/>
</dbReference>
<evidence type="ECO:0000256" key="1">
    <source>
        <dbReference type="PIRSR" id="PIRSR001220-1"/>
    </source>
</evidence>
<dbReference type="SUPFAM" id="SSF53774">
    <property type="entry name" value="Glutaminase/Asparaginase"/>
    <property type="match status" value="1"/>
</dbReference>
<dbReference type="PATRIC" id="fig|1280950.3.peg.2205"/>
<dbReference type="InterPro" id="IPR027474">
    <property type="entry name" value="L-asparaginase_N"/>
</dbReference>
<gene>
    <name evidence="4" type="ORF">HJO_11012</name>
</gene>
<dbReference type="PANTHER" id="PTHR11707">
    <property type="entry name" value="L-ASPARAGINASE"/>
    <property type="match status" value="1"/>
</dbReference>
<dbReference type="SMART" id="SM00870">
    <property type="entry name" value="Asparaginase"/>
    <property type="match status" value="1"/>
</dbReference>
<reference evidence="4 5" key="1">
    <citation type="journal article" date="2014" name="Antonie Van Leeuwenhoek">
        <title>Hyphomonas beringensis sp. nov. and Hyphomonas chukchiensis sp. nov., isolated from surface seawater of the Bering Sea and Chukchi Sea.</title>
        <authorList>
            <person name="Li C."/>
            <person name="Lai Q."/>
            <person name="Li G."/>
            <person name="Dong C."/>
            <person name="Wang J."/>
            <person name="Liao Y."/>
            <person name="Shao Z."/>
        </authorList>
    </citation>
    <scope>NUCLEOTIDE SEQUENCE [LARGE SCALE GENOMIC DNA]</scope>
    <source>
        <strain evidence="4 5">MHS-2</strain>
    </source>
</reference>
<dbReference type="EMBL" id="ARYK01000005">
    <property type="protein sequence ID" value="KCZ91642.1"/>
    <property type="molecule type" value="Genomic_DNA"/>
</dbReference>
<dbReference type="Gene3D" id="3.40.50.40">
    <property type="match status" value="1"/>
</dbReference>
<feature type="binding site" evidence="2">
    <location>
        <position position="51"/>
    </location>
    <ligand>
        <name>substrate</name>
    </ligand>
</feature>
<feature type="domain" description="L-asparaginase N-terminal" evidence="3">
    <location>
        <begin position="2"/>
        <end position="148"/>
    </location>
</feature>
<feature type="active site" description="O-isoaspartyl threonine intermediate" evidence="1">
    <location>
        <position position="7"/>
    </location>
</feature>
<name>A0A059FM07_9PROT</name>
<dbReference type="InterPro" id="IPR006034">
    <property type="entry name" value="Asparaginase/glutaminase-like"/>
</dbReference>
<dbReference type="STRING" id="1280950.HJO_11012"/>
<dbReference type="PIRSF" id="PIRSF001220">
    <property type="entry name" value="L-ASNase_gatD"/>
    <property type="match status" value="1"/>
</dbReference>
<dbReference type="Proteomes" id="UP000025171">
    <property type="component" value="Unassembled WGS sequence"/>
</dbReference>
<dbReference type="PROSITE" id="PS51732">
    <property type="entry name" value="ASN_GLN_ASE_3"/>
    <property type="match status" value="1"/>
</dbReference>
<keyword evidence="5" id="KW-1185">Reference proteome</keyword>
<feature type="binding site" evidence="2">
    <location>
        <begin position="83"/>
        <end position="84"/>
    </location>
    <ligand>
        <name>substrate</name>
    </ligand>
</feature>
<evidence type="ECO:0000259" key="3">
    <source>
        <dbReference type="Pfam" id="PF00710"/>
    </source>
</evidence>
<sequence length="331" mass="35774">MLTTGGTIGSLLGDDEISIEASGETLKGRLGELAARVETDIAIYPVSNVASPNLEPEDWTAFSSQIATCRAQGIDRFVLTHGTDTLHYTAAFLSLQFQGHDVRVCITGAFFPINDPRSDTNANVVSAFQAATDDRIKDGVYAAFADRMTGDLAVVPGIDLMPPLYDEPAFRSVFDKAPDVTNTVDHADSLFNQINWPGPRSIITSAQLAHAKGRVAAGRLYPGMDMRIFQTLEKHATLILEGYHSGTGTARRLPTGIRALIETRPDLTICLASIPSPSVPVPYEASRILSDAGVRVYRDLPPHLLYVSALAGIAEGKSGPEALEMYRNYRI</sequence>
<proteinExistence type="predicted"/>
<protein>
    <submittedName>
        <fullName evidence="4">Asparaginase</fullName>
    </submittedName>
</protein>
<accession>A0A059FM07</accession>
<comment type="caution">
    <text evidence="4">The sequence shown here is derived from an EMBL/GenBank/DDBJ whole genome shotgun (WGS) entry which is preliminary data.</text>
</comment>
<dbReference type="Gene3D" id="3.40.50.1170">
    <property type="entry name" value="L-asparaginase, N-terminal domain"/>
    <property type="match status" value="1"/>
</dbReference>
<evidence type="ECO:0000256" key="2">
    <source>
        <dbReference type="PIRSR" id="PIRSR001220-2"/>
    </source>
</evidence>
<dbReference type="AlphaFoldDB" id="A0A059FM07"/>
<evidence type="ECO:0000313" key="5">
    <source>
        <dbReference type="Proteomes" id="UP000025171"/>
    </source>
</evidence>